<dbReference type="GO" id="GO:0005886">
    <property type="term" value="C:plasma membrane"/>
    <property type="evidence" value="ECO:0007669"/>
    <property type="project" value="UniProtKB-SubCell"/>
</dbReference>
<keyword evidence="16" id="KW-0614">Plasmid</keyword>
<feature type="domain" description="Response regulatory" evidence="13">
    <location>
        <begin position="728"/>
        <end position="844"/>
    </location>
</feature>
<keyword evidence="7 11" id="KW-1133">Transmembrane helix</keyword>
<proteinExistence type="predicted"/>
<evidence type="ECO:0000313" key="17">
    <source>
        <dbReference type="Proteomes" id="UP000005667"/>
    </source>
</evidence>
<feature type="transmembrane region" description="Helical" evidence="11">
    <location>
        <begin position="70"/>
        <end position="92"/>
    </location>
</feature>
<dbReference type="InterPro" id="IPR000700">
    <property type="entry name" value="PAS-assoc_C"/>
</dbReference>
<dbReference type="CDD" id="cd00082">
    <property type="entry name" value="HisKA"/>
    <property type="match status" value="1"/>
</dbReference>
<keyword evidence="8 11" id="KW-0472">Membrane</keyword>
<evidence type="ECO:0000259" key="12">
    <source>
        <dbReference type="PROSITE" id="PS50109"/>
    </source>
</evidence>
<evidence type="ECO:0000259" key="13">
    <source>
        <dbReference type="PROSITE" id="PS50110"/>
    </source>
</evidence>
<feature type="domain" description="PAS" evidence="14">
    <location>
        <begin position="345"/>
        <end position="415"/>
    </location>
</feature>
<dbReference type="InterPro" id="IPR013655">
    <property type="entry name" value="PAS_fold_3"/>
</dbReference>
<evidence type="ECO:0000313" key="16">
    <source>
        <dbReference type="EMBL" id="CBS88381.1"/>
    </source>
</evidence>
<evidence type="ECO:0000256" key="10">
    <source>
        <dbReference type="SAM" id="MobiDB-lite"/>
    </source>
</evidence>
<dbReference type="SUPFAM" id="SSF55785">
    <property type="entry name" value="PYP-like sensor domain (PAS domain)"/>
    <property type="match status" value="2"/>
</dbReference>
<dbReference type="EC" id="2.7.13.3" evidence="3"/>
<dbReference type="InterPro" id="IPR036097">
    <property type="entry name" value="HisK_dim/P_sf"/>
</dbReference>
<evidence type="ECO:0000256" key="4">
    <source>
        <dbReference type="ARBA" id="ARBA00022475"/>
    </source>
</evidence>
<protein>
    <recommendedName>
        <fullName evidence="3">histidine kinase</fullName>
        <ecNumber evidence="3">2.7.13.3</ecNumber>
    </recommendedName>
</protein>
<dbReference type="Gene3D" id="3.30.450.20">
    <property type="entry name" value="PAS domain"/>
    <property type="match status" value="2"/>
</dbReference>
<dbReference type="CDD" id="cd16922">
    <property type="entry name" value="HATPase_EvgS-ArcB-TorS-like"/>
    <property type="match status" value="1"/>
</dbReference>
<dbReference type="PRINTS" id="PR00344">
    <property type="entry name" value="BCTRLSENSOR"/>
</dbReference>
<dbReference type="PROSITE" id="PS50112">
    <property type="entry name" value="PAS"/>
    <property type="match status" value="1"/>
</dbReference>
<keyword evidence="4" id="KW-1003">Cell membrane</keyword>
<evidence type="ECO:0000256" key="8">
    <source>
        <dbReference type="ARBA" id="ARBA00023136"/>
    </source>
</evidence>
<dbReference type="PANTHER" id="PTHR45339:SF3">
    <property type="entry name" value="HISTIDINE KINASE"/>
    <property type="match status" value="1"/>
</dbReference>
<dbReference type="PROSITE" id="PS50109">
    <property type="entry name" value="HIS_KIN"/>
    <property type="match status" value="1"/>
</dbReference>
<geneLocation type="plasmid" evidence="16 17">
    <name>AZO_p1</name>
</geneLocation>
<dbReference type="Pfam" id="PF00512">
    <property type="entry name" value="HisKA"/>
    <property type="match status" value="1"/>
</dbReference>
<dbReference type="Pfam" id="PF02518">
    <property type="entry name" value="HATPase_c"/>
    <property type="match status" value="1"/>
</dbReference>
<dbReference type="Proteomes" id="UP000005667">
    <property type="component" value="Plasmid AZO_p1"/>
</dbReference>
<dbReference type="InterPro" id="IPR011620">
    <property type="entry name" value="Sig_transdc_His_kinase_LytS_TM"/>
</dbReference>
<keyword evidence="6 11" id="KW-0812">Transmembrane</keyword>
<dbReference type="SMART" id="SM00388">
    <property type="entry name" value="HisKA"/>
    <property type="match status" value="1"/>
</dbReference>
<dbReference type="InterPro" id="IPR003661">
    <property type="entry name" value="HisK_dim/P_dom"/>
</dbReference>
<reference evidence="17" key="1">
    <citation type="journal article" date="2011" name="PLoS Genet.">
        <title>Azospirillum genomes reveal transition of bacteria from aquatic to terrestrial environments.</title>
        <authorList>
            <person name="Wisniewski-Dye F."/>
            <person name="Borziak K."/>
            <person name="Khalsa-Moyers G."/>
            <person name="Alexandre G."/>
            <person name="Sukharnikov L.O."/>
            <person name="Wuichet K."/>
            <person name="Hurst G.B."/>
            <person name="McDonald W.H."/>
            <person name="Robertson J.S."/>
            <person name="Barbe V."/>
            <person name="Calteau A."/>
            <person name="Rouy Z."/>
            <person name="Mangenot S."/>
            <person name="Prigent-Combaret C."/>
            <person name="Normand P."/>
            <person name="Boyer M."/>
            <person name="Siguier P."/>
            <person name="Dessaux Y."/>
            <person name="Elmerich C."/>
            <person name="Condemine G."/>
            <person name="Krishnen G."/>
            <person name="Kennedy I."/>
            <person name="Paterson A.H."/>
            <person name="Gonzalez V."/>
            <person name="Mavingui P."/>
            <person name="Zhulin I.B."/>
        </authorList>
    </citation>
    <scope>NUCLEOTIDE SEQUENCE [LARGE SCALE GENOMIC DNA]</scope>
    <source>
        <strain evidence="17">4B</strain>
    </source>
</reference>
<dbReference type="NCBIfam" id="TIGR00229">
    <property type="entry name" value="sensory_box"/>
    <property type="match status" value="2"/>
</dbReference>
<dbReference type="InterPro" id="IPR013656">
    <property type="entry name" value="PAS_4"/>
</dbReference>
<feature type="compositionally biased region" description="Low complexity" evidence="10">
    <location>
        <begin position="886"/>
        <end position="896"/>
    </location>
</feature>
<dbReference type="CDD" id="cd00130">
    <property type="entry name" value="PAS"/>
    <property type="match status" value="2"/>
</dbReference>
<evidence type="ECO:0000256" key="6">
    <source>
        <dbReference type="ARBA" id="ARBA00022692"/>
    </source>
</evidence>
<comment type="subcellular location">
    <subcellularLocation>
        <location evidence="2">Cell membrane</location>
        <topology evidence="2">Multi-pass membrane protein</topology>
    </subcellularLocation>
</comment>
<dbReference type="KEGG" id="ali:AZOLI_p10058"/>
<evidence type="ECO:0000256" key="2">
    <source>
        <dbReference type="ARBA" id="ARBA00004651"/>
    </source>
</evidence>
<dbReference type="InterPro" id="IPR001789">
    <property type="entry name" value="Sig_transdc_resp-reg_receiver"/>
</dbReference>
<dbReference type="InterPro" id="IPR003594">
    <property type="entry name" value="HATPase_dom"/>
</dbReference>
<feature type="transmembrane region" description="Helical" evidence="11">
    <location>
        <begin position="144"/>
        <end position="169"/>
    </location>
</feature>
<dbReference type="Pfam" id="PF08447">
    <property type="entry name" value="PAS_3"/>
    <property type="match status" value="1"/>
</dbReference>
<dbReference type="Gene3D" id="1.10.287.130">
    <property type="match status" value="1"/>
</dbReference>
<feature type="domain" description="PAC" evidence="15">
    <location>
        <begin position="418"/>
        <end position="470"/>
    </location>
</feature>
<evidence type="ECO:0000256" key="1">
    <source>
        <dbReference type="ARBA" id="ARBA00000085"/>
    </source>
</evidence>
<dbReference type="InterPro" id="IPR036890">
    <property type="entry name" value="HATPase_C_sf"/>
</dbReference>
<dbReference type="EMBL" id="FQ311869">
    <property type="protein sequence ID" value="CBS88381.1"/>
    <property type="molecule type" value="Genomic_DNA"/>
</dbReference>
<dbReference type="InterPro" id="IPR001610">
    <property type="entry name" value="PAC"/>
</dbReference>
<feature type="transmembrane region" description="Helical" evidence="11">
    <location>
        <begin position="37"/>
        <end position="58"/>
    </location>
</feature>
<dbReference type="InterPro" id="IPR005467">
    <property type="entry name" value="His_kinase_dom"/>
</dbReference>
<organism evidence="16 17">
    <name type="scientific">Azospirillum lipoferum (strain 4B)</name>
    <dbReference type="NCBI Taxonomy" id="862719"/>
    <lineage>
        <taxon>Bacteria</taxon>
        <taxon>Pseudomonadati</taxon>
        <taxon>Pseudomonadota</taxon>
        <taxon>Alphaproteobacteria</taxon>
        <taxon>Rhodospirillales</taxon>
        <taxon>Azospirillaceae</taxon>
        <taxon>Azospirillum</taxon>
    </lineage>
</organism>
<keyword evidence="16" id="KW-0808">Transferase</keyword>
<dbReference type="AlphaFoldDB" id="G7Z9Z7"/>
<feature type="transmembrane region" description="Helical" evidence="11">
    <location>
        <begin position="104"/>
        <end position="124"/>
    </location>
</feature>
<dbReference type="GO" id="GO:0000155">
    <property type="term" value="F:phosphorelay sensor kinase activity"/>
    <property type="evidence" value="ECO:0007669"/>
    <property type="project" value="InterPro"/>
</dbReference>
<keyword evidence="17" id="KW-1185">Reference proteome</keyword>
<feature type="transmembrane region" description="Helical" evidence="11">
    <location>
        <begin position="181"/>
        <end position="201"/>
    </location>
</feature>
<dbReference type="SMART" id="SM00086">
    <property type="entry name" value="PAC"/>
    <property type="match status" value="2"/>
</dbReference>
<feature type="domain" description="Response regulatory" evidence="13">
    <location>
        <begin position="933"/>
        <end position="1054"/>
    </location>
</feature>
<name>G7Z9Z7_AZOL4</name>
<keyword evidence="16" id="KW-0418">Kinase</keyword>
<dbReference type="SUPFAM" id="SSF55874">
    <property type="entry name" value="ATPase domain of HSP90 chaperone/DNA topoisomerase II/histidine kinase"/>
    <property type="match status" value="1"/>
</dbReference>
<feature type="transmembrane region" description="Helical" evidence="11">
    <location>
        <begin position="6"/>
        <end position="25"/>
    </location>
</feature>
<dbReference type="PROSITE" id="PS50113">
    <property type="entry name" value="PAC"/>
    <property type="match status" value="2"/>
</dbReference>
<sequence length="1066" mass="112365">MGTGIIIALAHGVGLLALVLLAYRYVLRRFGTRRLPFALLSGLLFGVAAAVSMLDAYPVESGVLVDLRNVMIGLAGLFGGWPAALISALAAGGVRLWLGGMGSLTGLVGILLTALVAPLLARPMERWAAAHRAPGQGQRQVKGAYGFGLLALFGLAITPLTLLAFMLLPDSRLALRVLEEAALPLTAFTALGIGLLGTMLAREHRRVDDENALAESAALFRAVFDSSADSLAIVRVGEKGGFTLHSANAAALRAMGDRAADAAGKPLDSLLPPDLAAKAMADLQSCIDAGAPTRFEEQHTHQGVTRWWEVSQVPIRDCSGAIVMLSVGARDITRRHEAERAIRASEARYRLLARSVTDIIGRIGLDGVRNFCSEATRDSLGCAPIDLIGRPLVERVHPDDRAALSAGLAQLTPARPTLNTTYRLRHADGRWVWIEAAVRLVTDDWGAPQDYVSVERDVTARKIMEAELQDARQAAESASRSKTEFLASLSHELRTPMNAVIGFADLIARESEGPVGNAHYRDFAVNIRDSGQHLLELINEILDHVRAEAGQLVLEDEPVDLDAAATFAIRLLTPRAARAGIALSATVDPAARFLRGDERRLRQILLNLLSNAVKYTPSGGAVSLAAGPAPDGGLLLEVRDTGIGIPEQDLGRVLQAYTRVESPANRQTEGAGLGLPLTRRLVELHGGTMTLSSRVGQGTTVTIHFPPDRLADESGGSVRPPSDRPGLSILMVEDDHNILENGCALLRSWGHRVIGASGAGEALPVLRGDEPLDLLFSDIVMPPGMNGAELAREARRLRPDLPVLLASGFAAHAVVADDVALGGYDLIAKPYDPLELRDRLARLHPLAPSPPLASPLASPQAPPQPSPPPPAPPVQPAAEAPPPPIAEAVPEAMPEPAAEPPAEPSIPPAAPPSAAPPPAATPGPAASAPGSLRILVAEDVEMNRLLAVTLLKQAGHSVAAVEDGAQAVAATAAADGREPFDAILMDVNMPVMDGLEATRAIRAMPGPAGRVAIVALTANTFPDDIARCYEAGMDCHVPKPIDRVLLLTEIARCVASRRAVEAMGEG</sequence>
<dbReference type="RefSeq" id="WP_014187850.1">
    <property type="nucleotide sequence ID" value="NC_016585.1"/>
</dbReference>
<dbReference type="Pfam" id="PF08448">
    <property type="entry name" value="PAS_4"/>
    <property type="match status" value="1"/>
</dbReference>
<gene>
    <name evidence="16" type="ordered locus">AZOLI_p10058</name>
</gene>
<comment type="catalytic activity">
    <reaction evidence="1">
        <text>ATP + protein L-histidine = ADP + protein N-phospho-L-histidine.</text>
        <dbReference type="EC" id="2.7.13.3"/>
    </reaction>
</comment>
<dbReference type="SUPFAM" id="SSF47384">
    <property type="entry name" value="Homodimeric domain of signal transducing histidine kinase"/>
    <property type="match status" value="1"/>
</dbReference>
<feature type="domain" description="Histidine kinase" evidence="12">
    <location>
        <begin position="488"/>
        <end position="709"/>
    </location>
</feature>
<dbReference type="InterPro" id="IPR004358">
    <property type="entry name" value="Sig_transdc_His_kin-like_C"/>
</dbReference>
<keyword evidence="5 9" id="KW-0597">Phosphoprotein</keyword>
<feature type="compositionally biased region" description="Pro residues" evidence="10">
    <location>
        <begin position="860"/>
        <end position="885"/>
    </location>
</feature>
<dbReference type="HOGENOM" id="CLU_285859_0_0_5"/>
<evidence type="ECO:0000256" key="7">
    <source>
        <dbReference type="ARBA" id="ARBA00022989"/>
    </source>
</evidence>
<evidence type="ECO:0000259" key="15">
    <source>
        <dbReference type="PROSITE" id="PS50113"/>
    </source>
</evidence>
<feature type="modified residue" description="4-aspartylphosphate" evidence="9">
    <location>
        <position position="986"/>
    </location>
</feature>
<dbReference type="InterPro" id="IPR035965">
    <property type="entry name" value="PAS-like_dom_sf"/>
</dbReference>
<dbReference type="PANTHER" id="PTHR45339">
    <property type="entry name" value="HYBRID SIGNAL TRANSDUCTION HISTIDINE KINASE J"/>
    <property type="match status" value="1"/>
</dbReference>
<dbReference type="InterPro" id="IPR011006">
    <property type="entry name" value="CheY-like_superfamily"/>
</dbReference>
<feature type="region of interest" description="Disordered" evidence="10">
    <location>
        <begin position="845"/>
        <end position="927"/>
    </location>
</feature>
<dbReference type="GO" id="GO:0071555">
    <property type="term" value="P:cell wall organization"/>
    <property type="evidence" value="ECO:0007669"/>
    <property type="project" value="InterPro"/>
</dbReference>
<dbReference type="Gene3D" id="3.30.565.10">
    <property type="entry name" value="Histidine kinase-like ATPase, C-terminal domain"/>
    <property type="match status" value="1"/>
</dbReference>
<dbReference type="PROSITE" id="PS50110">
    <property type="entry name" value="RESPONSE_REGULATORY"/>
    <property type="match status" value="2"/>
</dbReference>
<accession>G7Z9Z7</accession>
<evidence type="ECO:0000256" key="9">
    <source>
        <dbReference type="PROSITE-ProRule" id="PRU00169"/>
    </source>
</evidence>
<feature type="modified residue" description="4-aspartylphosphate" evidence="9">
    <location>
        <position position="778"/>
    </location>
</feature>
<evidence type="ECO:0000256" key="11">
    <source>
        <dbReference type="SAM" id="Phobius"/>
    </source>
</evidence>
<dbReference type="CDD" id="cd17546">
    <property type="entry name" value="REC_hyHK_CKI1_RcsC-like"/>
    <property type="match status" value="1"/>
</dbReference>
<dbReference type="Pfam" id="PF00072">
    <property type="entry name" value="Response_reg"/>
    <property type="match status" value="2"/>
</dbReference>
<feature type="compositionally biased region" description="Pro residues" evidence="10">
    <location>
        <begin position="897"/>
        <end position="921"/>
    </location>
</feature>
<evidence type="ECO:0000256" key="3">
    <source>
        <dbReference type="ARBA" id="ARBA00012438"/>
    </source>
</evidence>
<dbReference type="SMART" id="SM00448">
    <property type="entry name" value="REC"/>
    <property type="match status" value="2"/>
</dbReference>
<feature type="domain" description="PAC" evidence="15">
    <location>
        <begin position="289"/>
        <end position="344"/>
    </location>
</feature>
<evidence type="ECO:0000259" key="14">
    <source>
        <dbReference type="PROSITE" id="PS50112"/>
    </source>
</evidence>
<dbReference type="Pfam" id="PF07694">
    <property type="entry name" value="5TM-5TMR_LYT"/>
    <property type="match status" value="1"/>
</dbReference>
<dbReference type="SMART" id="SM00387">
    <property type="entry name" value="HATPase_c"/>
    <property type="match status" value="1"/>
</dbReference>
<dbReference type="OrthoDB" id="7292380at2"/>
<dbReference type="SMART" id="SM00091">
    <property type="entry name" value="PAS"/>
    <property type="match status" value="2"/>
</dbReference>
<dbReference type="SUPFAM" id="SSF52172">
    <property type="entry name" value="CheY-like"/>
    <property type="match status" value="2"/>
</dbReference>
<dbReference type="InterPro" id="IPR000014">
    <property type="entry name" value="PAS"/>
</dbReference>
<dbReference type="Gene3D" id="3.40.50.2300">
    <property type="match status" value="2"/>
</dbReference>
<evidence type="ECO:0000256" key="5">
    <source>
        <dbReference type="ARBA" id="ARBA00022553"/>
    </source>
</evidence>